<proteinExistence type="predicted"/>
<gene>
    <name evidence="1" type="ORF">Gohar_008676</name>
</gene>
<name>A0A7J9GKE0_9ROSI</name>
<dbReference type="EMBL" id="JABFAD010000005">
    <property type="protein sequence ID" value="MBA0798039.1"/>
    <property type="molecule type" value="Genomic_DNA"/>
</dbReference>
<organism evidence="1 2">
    <name type="scientific">Gossypium harknessii</name>
    <dbReference type="NCBI Taxonomy" id="34285"/>
    <lineage>
        <taxon>Eukaryota</taxon>
        <taxon>Viridiplantae</taxon>
        <taxon>Streptophyta</taxon>
        <taxon>Embryophyta</taxon>
        <taxon>Tracheophyta</taxon>
        <taxon>Spermatophyta</taxon>
        <taxon>Magnoliopsida</taxon>
        <taxon>eudicotyledons</taxon>
        <taxon>Gunneridae</taxon>
        <taxon>Pentapetalae</taxon>
        <taxon>rosids</taxon>
        <taxon>malvids</taxon>
        <taxon>Malvales</taxon>
        <taxon>Malvaceae</taxon>
        <taxon>Malvoideae</taxon>
        <taxon>Gossypium</taxon>
    </lineage>
</organism>
<reference evidence="1 2" key="1">
    <citation type="journal article" date="2019" name="Genome Biol. Evol.">
        <title>Insights into the evolution of the New World diploid cottons (Gossypium, subgenus Houzingenia) based on genome sequencing.</title>
        <authorList>
            <person name="Grover C.E."/>
            <person name="Arick M.A. 2nd"/>
            <person name="Thrash A."/>
            <person name="Conover J.L."/>
            <person name="Sanders W.S."/>
            <person name="Peterson D.G."/>
            <person name="Frelichowski J.E."/>
            <person name="Scheffler J.A."/>
            <person name="Scheffler B.E."/>
            <person name="Wendel J.F."/>
        </authorList>
    </citation>
    <scope>NUCLEOTIDE SEQUENCE [LARGE SCALE GENOMIC DNA]</scope>
    <source>
        <strain evidence="1">0</strain>
        <tissue evidence="1">Leaf</tissue>
    </source>
</reference>
<keyword evidence="2" id="KW-1185">Reference proteome</keyword>
<protein>
    <submittedName>
        <fullName evidence="1">Uncharacterized protein</fullName>
    </submittedName>
</protein>
<comment type="caution">
    <text evidence="1">The sequence shown here is derived from an EMBL/GenBank/DDBJ whole genome shotgun (WGS) entry which is preliminary data.</text>
</comment>
<dbReference type="Proteomes" id="UP000593560">
    <property type="component" value="Unassembled WGS sequence"/>
</dbReference>
<dbReference type="AlphaFoldDB" id="A0A7J9GKE0"/>
<evidence type="ECO:0000313" key="1">
    <source>
        <dbReference type="EMBL" id="MBA0798039.1"/>
    </source>
</evidence>
<accession>A0A7J9GKE0</accession>
<sequence length="43" mass="5293">MVHIKKPRIGQLQVLWSEIWKETSFYPTQKFTMMYRLLLLLKP</sequence>
<evidence type="ECO:0000313" key="2">
    <source>
        <dbReference type="Proteomes" id="UP000593560"/>
    </source>
</evidence>